<reference evidence="1 2" key="1">
    <citation type="submission" date="2020-08" db="EMBL/GenBank/DDBJ databases">
        <title>Novel species isolated from subtropical streams in China.</title>
        <authorList>
            <person name="Lu H."/>
        </authorList>
    </citation>
    <scope>NUCLEOTIDE SEQUENCE [LARGE SCALE GENOMIC DNA]</scope>
    <source>
        <strain evidence="1 2">NL8W</strain>
    </source>
</reference>
<gene>
    <name evidence="1" type="ORF">H8L47_17530</name>
</gene>
<dbReference type="RefSeq" id="WP_186954901.1">
    <property type="nucleotide sequence ID" value="NZ_JACOFX010000009.1"/>
</dbReference>
<proteinExistence type="predicted"/>
<organism evidence="1 2">
    <name type="scientific">Undibacterium umbellatum</name>
    <dbReference type="NCBI Taxonomy" id="2762300"/>
    <lineage>
        <taxon>Bacteria</taxon>
        <taxon>Pseudomonadati</taxon>
        <taxon>Pseudomonadota</taxon>
        <taxon>Betaproteobacteria</taxon>
        <taxon>Burkholderiales</taxon>
        <taxon>Oxalobacteraceae</taxon>
        <taxon>Undibacterium</taxon>
    </lineage>
</organism>
<comment type="caution">
    <text evidence="1">The sequence shown here is derived from an EMBL/GenBank/DDBJ whole genome shotgun (WGS) entry which is preliminary data.</text>
</comment>
<evidence type="ECO:0000313" key="1">
    <source>
        <dbReference type="EMBL" id="MBC3909363.1"/>
    </source>
</evidence>
<sequence>MRSLLGSSTPTFFLQAKVNNNLNNLHQRFIIFFLKAWAKRQVQRMASAMHHNCGLPANLALFMFKGGGLIKMMV</sequence>
<protein>
    <submittedName>
        <fullName evidence="1">Uncharacterized protein</fullName>
    </submittedName>
</protein>
<evidence type="ECO:0000313" key="2">
    <source>
        <dbReference type="Proteomes" id="UP000646911"/>
    </source>
</evidence>
<name>A0ABR6ZC81_9BURK</name>
<keyword evidence="2" id="KW-1185">Reference proteome</keyword>
<dbReference type="EMBL" id="JACOFX010000009">
    <property type="protein sequence ID" value="MBC3909363.1"/>
    <property type="molecule type" value="Genomic_DNA"/>
</dbReference>
<dbReference type="Proteomes" id="UP000646911">
    <property type="component" value="Unassembled WGS sequence"/>
</dbReference>
<accession>A0ABR6ZC81</accession>